<sequence>MKAIILLAAIIFLSVSFSQNQIEDKTVSMEQDMDQYAEKLQTSLPIGVNYAFSKVNISEAYDHLKQKLDNNPAISIIAEVDHAANARSINEALNFNRIIFFGNPKLGTPLMQKNQLAGLDLPQKILFYEDPEKKNMVLYNSVDYLRSRHDLEGVLTLNKISNALEGLVRDATKSEVLQVENSKARFKEGIITEKSNRNFEDTYTSLKNIIEANPRIRIMAELDHQKNAARVGMQLNPTRIIIFGNPNLGTPLMQEKQSISLDLPQKMLVWENSEEEVYVSYNDPYYIAKRPSVENKKELLDKMAKALAKIARTAAGN</sequence>
<dbReference type="RefSeq" id="WP_108170280.1">
    <property type="nucleotide sequence ID" value="NZ_QBKQ01000001.1"/>
</dbReference>
<comment type="caution">
    <text evidence="3">The sequence shown here is derived from an EMBL/GenBank/DDBJ whole genome shotgun (WGS) entry which is preliminary data.</text>
</comment>
<keyword evidence="4" id="KW-1185">Reference proteome</keyword>
<feature type="domain" description="DUF302" evidence="2">
    <location>
        <begin position="80"/>
        <end position="140"/>
    </location>
</feature>
<keyword evidence="1" id="KW-0732">Signal</keyword>
<dbReference type="AlphaFoldDB" id="A0A2T6AKG7"/>
<dbReference type="InterPro" id="IPR035923">
    <property type="entry name" value="TT1751-like_sf"/>
</dbReference>
<dbReference type="SUPFAM" id="SSF103247">
    <property type="entry name" value="TT1751-like"/>
    <property type="match status" value="2"/>
</dbReference>
<evidence type="ECO:0000313" key="3">
    <source>
        <dbReference type="EMBL" id="PTX44311.1"/>
    </source>
</evidence>
<evidence type="ECO:0000259" key="2">
    <source>
        <dbReference type="Pfam" id="PF03625"/>
    </source>
</evidence>
<dbReference type="Gene3D" id="3.30.310.70">
    <property type="entry name" value="TT1751-like domain"/>
    <property type="match status" value="2"/>
</dbReference>
<dbReference type="EMBL" id="QBKQ01000001">
    <property type="protein sequence ID" value="PTX44311.1"/>
    <property type="molecule type" value="Genomic_DNA"/>
</dbReference>
<protein>
    <submittedName>
        <fullName evidence="3">Uncharacterized protein (DUF302 family)</fullName>
    </submittedName>
</protein>
<dbReference type="Pfam" id="PF03625">
    <property type="entry name" value="DUF302"/>
    <property type="match status" value="2"/>
</dbReference>
<feature type="signal peptide" evidence="1">
    <location>
        <begin position="1"/>
        <end position="20"/>
    </location>
</feature>
<dbReference type="InterPro" id="IPR005180">
    <property type="entry name" value="DUF302"/>
</dbReference>
<dbReference type="PANTHER" id="PTHR38342:SF2">
    <property type="entry name" value="INNER MEMBRANE OR EXPORTED"/>
    <property type="match status" value="1"/>
</dbReference>
<organism evidence="3 4">
    <name type="scientific">Christiangramia gaetbulicola</name>
    <dbReference type="NCBI Taxonomy" id="703340"/>
    <lineage>
        <taxon>Bacteria</taxon>
        <taxon>Pseudomonadati</taxon>
        <taxon>Bacteroidota</taxon>
        <taxon>Flavobacteriia</taxon>
        <taxon>Flavobacteriales</taxon>
        <taxon>Flavobacteriaceae</taxon>
        <taxon>Christiangramia</taxon>
    </lineage>
</organism>
<evidence type="ECO:0000313" key="4">
    <source>
        <dbReference type="Proteomes" id="UP000244174"/>
    </source>
</evidence>
<gene>
    <name evidence="3" type="ORF">C8P64_0288</name>
</gene>
<proteinExistence type="predicted"/>
<feature type="chain" id="PRO_5015501877" evidence="1">
    <location>
        <begin position="21"/>
        <end position="317"/>
    </location>
</feature>
<evidence type="ECO:0000256" key="1">
    <source>
        <dbReference type="SAM" id="SignalP"/>
    </source>
</evidence>
<name>A0A2T6AKG7_9FLAO</name>
<feature type="domain" description="DUF302" evidence="2">
    <location>
        <begin position="222"/>
        <end position="284"/>
    </location>
</feature>
<dbReference type="OrthoDB" id="9799367at2"/>
<dbReference type="Proteomes" id="UP000244174">
    <property type="component" value="Unassembled WGS sequence"/>
</dbReference>
<reference evidence="3 4" key="1">
    <citation type="submission" date="2018-04" db="EMBL/GenBank/DDBJ databases">
        <title>Genomic Encyclopedia of Archaeal and Bacterial Type Strains, Phase II (KMG-II): from individual species to whole genera.</title>
        <authorList>
            <person name="Goeker M."/>
        </authorList>
    </citation>
    <scope>NUCLEOTIDE SEQUENCE [LARGE SCALE GENOMIC DNA]</scope>
    <source>
        <strain evidence="3 4">DSM 23082</strain>
    </source>
</reference>
<dbReference type="CDD" id="cd14797">
    <property type="entry name" value="DUF302"/>
    <property type="match status" value="2"/>
</dbReference>
<dbReference type="PANTHER" id="PTHR38342">
    <property type="entry name" value="SLR5037 PROTEIN"/>
    <property type="match status" value="1"/>
</dbReference>
<accession>A0A2T6AKG7</accession>